<dbReference type="RefSeq" id="WP_322472406.1">
    <property type="nucleotide sequence ID" value="NZ_JBHRZG010000024.1"/>
</dbReference>
<evidence type="ECO:0000313" key="3">
    <source>
        <dbReference type="Proteomes" id="UP001595803"/>
    </source>
</evidence>
<name>A0ABV7ZD51_9DEIO</name>
<dbReference type="EMBL" id="JBHRZG010000024">
    <property type="protein sequence ID" value="MFC3834562.1"/>
    <property type="molecule type" value="Genomic_DNA"/>
</dbReference>
<keyword evidence="3" id="KW-1185">Reference proteome</keyword>
<sequence>MENKSDRPTAIRRPAAGMTVLLAAILAFYTTQIDSVWRYPLGIVAIILVVVAIRNLRRGGQ</sequence>
<comment type="caution">
    <text evidence="2">The sequence shown here is derived from an EMBL/GenBank/DDBJ whole genome shotgun (WGS) entry which is preliminary data.</text>
</comment>
<evidence type="ECO:0000256" key="1">
    <source>
        <dbReference type="SAM" id="Phobius"/>
    </source>
</evidence>
<keyword evidence="1" id="KW-1133">Transmembrane helix</keyword>
<accession>A0ABV7ZD51</accession>
<reference evidence="3" key="1">
    <citation type="journal article" date="2019" name="Int. J. Syst. Evol. Microbiol.">
        <title>The Global Catalogue of Microorganisms (GCM) 10K type strain sequencing project: providing services to taxonomists for standard genome sequencing and annotation.</title>
        <authorList>
            <consortium name="The Broad Institute Genomics Platform"/>
            <consortium name="The Broad Institute Genome Sequencing Center for Infectious Disease"/>
            <person name="Wu L."/>
            <person name="Ma J."/>
        </authorList>
    </citation>
    <scope>NUCLEOTIDE SEQUENCE [LARGE SCALE GENOMIC DNA]</scope>
    <source>
        <strain evidence="3">CCTCC AB 2017081</strain>
    </source>
</reference>
<organism evidence="2 3">
    <name type="scientific">Deinococcus rufus</name>
    <dbReference type="NCBI Taxonomy" id="2136097"/>
    <lineage>
        <taxon>Bacteria</taxon>
        <taxon>Thermotogati</taxon>
        <taxon>Deinococcota</taxon>
        <taxon>Deinococci</taxon>
        <taxon>Deinococcales</taxon>
        <taxon>Deinococcaceae</taxon>
        <taxon>Deinococcus</taxon>
    </lineage>
</organism>
<protein>
    <submittedName>
        <fullName evidence="2">Uncharacterized protein</fullName>
    </submittedName>
</protein>
<dbReference type="Proteomes" id="UP001595803">
    <property type="component" value="Unassembled WGS sequence"/>
</dbReference>
<feature type="transmembrane region" description="Helical" evidence="1">
    <location>
        <begin position="12"/>
        <end position="30"/>
    </location>
</feature>
<evidence type="ECO:0000313" key="2">
    <source>
        <dbReference type="EMBL" id="MFC3834562.1"/>
    </source>
</evidence>
<feature type="transmembrane region" description="Helical" evidence="1">
    <location>
        <begin position="36"/>
        <end position="56"/>
    </location>
</feature>
<keyword evidence="1" id="KW-0812">Transmembrane</keyword>
<gene>
    <name evidence="2" type="ORF">ACFOSB_17035</name>
</gene>
<proteinExistence type="predicted"/>
<keyword evidence="1" id="KW-0472">Membrane</keyword>